<dbReference type="AlphaFoldDB" id="A0A9X9QXQ2"/>
<keyword evidence="2" id="KW-0732">Signal</keyword>
<evidence type="ECO:0000313" key="4">
    <source>
        <dbReference type="Proteomes" id="UP000626795"/>
    </source>
</evidence>
<feature type="signal peptide" evidence="2">
    <location>
        <begin position="1"/>
        <end position="24"/>
    </location>
</feature>
<evidence type="ECO:0000313" key="3">
    <source>
        <dbReference type="EMBL" id="VTY04880.1"/>
    </source>
</evidence>
<sequence length="116" mass="11657">MKTLLIALATGSLMLAACSSSKPAEEAAAPRVTVEEAMTQCQQASGENADRAVFDACMKDKGYQRTAESAASEPAASEPVAAPEAVAPEAAASEPAAKAAPAKAAPAKKAAKKVKK</sequence>
<evidence type="ECO:0000256" key="2">
    <source>
        <dbReference type="SAM" id="SignalP"/>
    </source>
</evidence>
<evidence type="ECO:0000256" key="1">
    <source>
        <dbReference type="SAM" id="MobiDB-lite"/>
    </source>
</evidence>
<gene>
    <name evidence="3" type="ORF">ONOEEDHL_00187</name>
</gene>
<name>A0A9X9QXQ2_NEISU</name>
<dbReference type="PROSITE" id="PS51257">
    <property type="entry name" value="PROKAR_LIPOPROTEIN"/>
    <property type="match status" value="1"/>
</dbReference>
<reference evidence="3" key="1">
    <citation type="submission" date="2019-05" db="EMBL/GenBank/DDBJ databases">
        <authorList>
            <person name="Hibberd M."/>
        </authorList>
    </citation>
    <scope>NUCLEOTIDE SEQUENCE</scope>
    <source>
        <strain evidence="3">Neisseria_subflava_BgEED23</strain>
    </source>
</reference>
<feature type="compositionally biased region" description="Low complexity" evidence="1">
    <location>
        <begin position="67"/>
        <end position="108"/>
    </location>
</feature>
<organism evidence="3 4">
    <name type="scientific">Neisseria subflava</name>
    <dbReference type="NCBI Taxonomy" id="28449"/>
    <lineage>
        <taxon>Bacteria</taxon>
        <taxon>Pseudomonadati</taxon>
        <taxon>Pseudomonadota</taxon>
        <taxon>Betaproteobacteria</taxon>
        <taxon>Neisseriales</taxon>
        <taxon>Neisseriaceae</taxon>
        <taxon>Neisseria</taxon>
    </lineage>
</organism>
<dbReference type="Proteomes" id="UP000626795">
    <property type="component" value="Unassembled WGS sequence"/>
</dbReference>
<dbReference type="EMBL" id="CABFLZ010000011">
    <property type="protein sequence ID" value="VTY04880.1"/>
    <property type="molecule type" value="Genomic_DNA"/>
</dbReference>
<comment type="caution">
    <text evidence="3">The sequence shown here is derived from an EMBL/GenBank/DDBJ whole genome shotgun (WGS) entry which is preliminary data.</text>
</comment>
<evidence type="ECO:0008006" key="5">
    <source>
        <dbReference type="Google" id="ProtNLM"/>
    </source>
</evidence>
<proteinExistence type="predicted"/>
<keyword evidence="4" id="KW-1185">Reference proteome</keyword>
<dbReference type="RefSeq" id="WP_049322112.1">
    <property type="nucleotide sequence ID" value="NZ_CABFLZ010000011.1"/>
</dbReference>
<feature type="region of interest" description="Disordered" evidence="1">
    <location>
        <begin position="64"/>
        <end position="116"/>
    </location>
</feature>
<protein>
    <recommendedName>
        <fullName evidence="5">Lipoprotein</fullName>
    </recommendedName>
</protein>
<accession>A0A9X9QXQ2</accession>
<feature type="chain" id="PRO_5040760268" description="Lipoprotein" evidence="2">
    <location>
        <begin position="25"/>
        <end position="116"/>
    </location>
</feature>